<dbReference type="Proteomes" id="UP000215914">
    <property type="component" value="Chromosome 7"/>
</dbReference>
<reference evidence="8" key="1">
    <citation type="journal article" date="2017" name="Nature">
        <title>The sunflower genome provides insights into oil metabolism, flowering and Asterid evolution.</title>
        <authorList>
            <person name="Badouin H."/>
            <person name="Gouzy J."/>
            <person name="Grassa C.J."/>
            <person name="Murat F."/>
            <person name="Staton S.E."/>
            <person name="Cottret L."/>
            <person name="Lelandais-Briere C."/>
            <person name="Owens G.L."/>
            <person name="Carrere S."/>
            <person name="Mayjonade B."/>
            <person name="Legrand L."/>
            <person name="Gill N."/>
            <person name="Kane N.C."/>
            <person name="Bowers J.E."/>
            <person name="Hubner S."/>
            <person name="Bellec A."/>
            <person name="Berard A."/>
            <person name="Berges H."/>
            <person name="Blanchet N."/>
            <person name="Boniface M.C."/>
            <person name="Brunel D."/>
            <person name="Catrice O."/>
            <person name="Chaidir N."/>
            <person name="Claudel C."/>
            <person name="Donnadieu C."/>
            <person name="Faraut T."/>
            <person name="Fievet G."/>
            <person name="Helmstetter N."/>
            <person name="King M."/>
            <person name="Knapp S.J."/>
            <person name="Lai Z."/>
            <person name="Le Paslier M.C."/>
            <person name="Lippi Y."/>
            <person name="Lorenzon L."/>
            <person name="Mandel J.R."/>
            <person name="Marage G."/>
            <person name="Marchand G."/>
            <person name="Marquand E."/>
            <person name="Bret-Mestries E."/>
            <person name="Morien E."/>
            <person name="Nambeesan S."/>
            <person name="Nguyen T."/>
            <person name="Pegot-Espagnet P."/>
            <person name="Pouilly N."/>
            <person name="Raftis F."/>
            <person name="Sallet E."/>
            <person name="Schiex T."/>
            <person name="Thomas J."/>
            <person name="Vandecasteele C."/>
            <person name="Vares D."/>
            <person name="Vear F."/>
            <person name="Vautrin S."/>
            <person name="Crespi M."/>
            <person name="Mangin B."/>
            <person name="Burke J.M."/>
            <person name="Salse J."/>
            <person name="Munos S."/>
            <person name="Vincourt P."/>
            <person name="Rieseberg L.H."/>
            <person name="Langlade N.B."/>
        </authorList>
    </citation>
    <scope>NUCLEOTIDE SEQUENCE [LARGE SCALE GENOMIC DNA]</scope>
    <source>
        <strain evidence="8">cv. SF193</strain>
    </source>
</reference>
<dbReference type="GO" id="GO:0003700">
    <property type="term" value="F:DNA-binding transcription factor activity"/>
    <property type="evidence" value="ECO:0007669"/>
    <property type="project" value="InterPro"/>
</dbReference>
<organism evidence="7 8">
    <name type="scientific">Helianthus annuus</name>
    <name type="common">Common sunflower</name>
    <dbReference type="NCBI Taxonomy" id="4232"/>
    <lineage>
        <taxon>Eukaryota</taxon>
        <taxon>Viridiplantae</taxon>
        <taxon>Streptophyta</taxon>
        <taxon>Embryophyta</taxon>
        <taxon>Tracheophyta</taxon>
        <taxon>Spermatophyta</taxon>
        <taxon>Magnoliopsida</taxon>
        <taxon>eudicotyledons</taxon>
        <taxon>Gunneridae</taxon>
        <taxon>Pentapetalae</taxon>
        <taxon>asterids</taxon>
        <taxon>campanulids</taxon>
        <taxon>Asterales</taxon>
        <taxon>Asteraceae</taxon>
        <taxon>Asteroideae</taxon>
        <taxon>Heliantheae alliance</taxon>
        <taxon>Heliantheae</taxon>
        <taxon>Helianthus</taxon>
    </lineage>
</organism>
<evidence type="ECO:0000256" key="4">
    <source>
        <dbReference type="ARBA" id="ARBA00023242"/>
    </source>
</evidence>
<feature type="compositionally biased region" description="Basic and acidic residues" evidence="5">
    <location>
        <begin position="432"/>
        <end position="446"/>
    </location>
</feature>
<dbReference type="Pfam" id="PF23176">
    <property type="entry name" value="bHLH_LHW"/>
    <property type="match status" value="1"/>
</dbReference>
<feature type="region of interest" description="Disordered" evidence="5">
    <location>
        <begin position="356"/>
        <end position="388"/>
    </location>
</feature>
<evidence type="ECO:0000256" key="3">
    <source>
        <dbReference type="ARBA" id="ARBA00023163"/>
    </source>
</evidence>
<dbReference type="OMA" id="DISQWIP"/>
<proteinExistence type="predicted"/>
<dbReference type="GO" id="GO:0005634">
    <property type="term" value="C:nucleus"/>
    <property type="evidence" value="ECO:0007669"/>
    <property type="project" value="UniProtKB-SubCell"/>
</dbReference>
<dbReference type="GO" id="GO:0046983">
    <property type="term" value="F:protein dimerization activity"/>
    <property type="evidence" value="ECO:0007669"/>
    <property type="project" value="InterPro"/>
</dbReference>
<dbReference type="STRING" id="4232.A0A251U9T3"/>
<feature type="compositionally biased region" description="Basic residues" evidence="5">
    <location>
        <begin position="371"/>
        <end position="382"/>
    </location>
</feature>
<keyword evidence="3" id="KW-0804">Transcription</keyword>
<dbReference type="SUPFAM" id="SSF47459">
    <property type="entry name" value="HLH, helix-loop-helix DNA-binding domain"/>
    <property type="match status" value="1"/>
</dbReference>
<dbReference type="OrthoDB" id="1883654at2759"/>
<feature type="region of interest" description="Disordered" evidence="5">
    <location>
        <begin position="432"/>
        <end position="452"/>
    </location>
</feature>
<keyword evidence="8" id="KW-1185">Reference proteome</keyword>
<dbReference type="Pfam" id="PF14215">
    <property type="entry name" value="bHLH-MYC_N"/>
    <property type="match status" value="1"/>
</dbReference>
<evidence type="ECO:0000256" key="5">
    <source>
        <dbReference type="SAM" id="MobiDB-lite"/>
    </source>
</evidence>
<keyword evidence="2" id="KW-0805">Transcription regulation</keyword>
<name>A0A251U9T3_HELAN</name>
<accession>A0A251U9T3</accession>
<evidence type="ECO:0000313" key="7">
    <source>
        <dbReference type="EMBL" id="OTG20100.1"/>
    </source>
</evidence>
<comment type="subcellular location">
    <subcellularLocation>
        <location evidence="1">Nucleus</location>
    </subcellularLocation>
</comment>
<dbReference type="InterPro" id="IPR043561">
    <property type="entry name" value="LHW-like"/>
</dbReference>
<dbReference type="InterPro" id="IPR025610">
    <property type="entry name" value="MYC/MYB_N"/>
</dbReference>
<gene>
    <name evidence="7" type="ORF">HannXRQ_Chr07g0189271</name>
</gene>
<dbReference type="EMBL" id="CM007896">
    <property type="protein sequence ID" value="OTG20100.1"/>
    <property type="molecule type" value="Genomic_DNA"/>
</dbReference>
<dbReference type="PROSITE" id="PS50888">
    <property type="entry name" value="BHLH"/>
    <property type="match status" value="1"/>
</dbReference>
<protein>
    <submittedName>
        <fullName evidence="7">Putative myc-type, basic helix-loop-helix (BHLH) domain, Transcription factor MYC/MYB N-terminal</fullName>
    </submittedName>
</protein>
<dbReference type="InterPro" id="IPR011598">
    <property type="entry name" value="bHLH_dom"/>
</dbReference>
<dbReference type="PANTHER" id="PTHR46196:SF15">
    <property type="entry name" value="MYC-TYPE, BASIC HELIX-LOOP-HELIX (BHLH) DOMAIN, TRANSCRIPTION FACTOR MYC_MYB N-TERMINAL-RELATED"/>
    <property type="match status" value="1"/>
</dbReference>
<dbReference type="FunCoup" id="A0A251U9T3">
    <property type="interactions" value="6"/>
</dbReference>
<feature type="domain" description="BHLH" evidence="6">
    <location>
        <begin position="374"/>
        <end position="423"/>
    </location>
</feature>
<sequence>MGTMQRDSVINNVLKNLCSSYGWSYGVFWSLDQQNAIFLTIQDAYFDEEIRGLIESLCPQVHMLGGGLIGQVAFTKNHHWICLEDQNLRQSSSNAIHDVFLDDSEFSCQFSCGIKTIAAIPVEPQGVVQFGSTNKIIETVEFVTQTKRMFQETMNHGMFEDAYIPGGAHISVGPACSSACPVQSCLLSSTSQPVIPDHNQSDNWLQPNNASLVSEPGGLESWSSFPTQSNGQDLFDPLPEFGISDDFDISQWIPPSPGQSQEPISMNNEENGGNLMPMVDESQLDFHHQKSTKGLLSKLGIDELLEGISGTSHATSSTAKRRKAGNSIWEMSSLRTVLHKPGPGLCMANGYGMNRLSTGSQAKNQVEPPKAVKKKAKPGTRPRPKDRQQILDRMAELRELIPNGNKMSIDSLLDRTVKHMVFLQSVTKHADRIKQADEPKKNKDNDPNSNDATWAYEVGNQTMGCPLIVEDLSTPGQMLIEMLCEDRGFFLEMVDIIKGFGVIILKGVMEIRDKIWARFIVESEAKRHVTRHEIFASLVQFLQATCLDDNHVRNTIMEEKNRVLNGYQQSLVQLPISLPETHYCIGL</sequence>
<evidence type="ECO:0000259" key="6">
    <source>
        <dbReference type="PROSITE" id="PS50888"/>
    </source>
</evidence>
<dbReference type="AlphaFoldDB" id="A0A251U9T3"/>
<dbReference type="InParanoid" id="A0A251U9T3"/>
<dbReference type="PANTHER" id="PTHR46196">
    <property type="entry name" value="TRANSCRIPTION FACTOR BHLH155-LIKE ISOFORM X1-RELATED"/>
    <property type="match status" value="1"/>
</dbReference>
<keyword evidence="4" id="KW-0539">Nucleus</keyword>
<dbReference type="InterPro" id="IPR036638">
    <property type="entry name" value="HLH_DNA-bd_sf"/>
</dbReference>
<evidence type="ECO:0000256" key="2">
    <source>
        <dbReference type="ARBA" id="ARBA00023015"/>
    </source>
</evidence>
<dbReference type="GO" id="GO:0006355">
    <property type="term" value="P:regulation of DNA-templated transcription"/>
    <property type="evidence" value="ECO:0000318"/>
    <property type="project" value="GO_Central"/>
</dbReference>
<evidence type="ECO:0000313" key="8">
    <source>
        <dbReference type="Proteomes" id="UP000215914"/>
    </source>
</evidence>
<evidence type="ECO:0000256" key="1">
    <source>
        <dbReference type="ARBA" id="ARBA00004123"/>
    </source>
</evidence>